<feature type="transmembrane region" description="Helical" evidence="1">
    <location>
        <begin position="7"/>
        <end position="27"/>
    </location>
</feature>
<dbReference type="PANTHER" id="PTHR34351:SF2">
    <property type="entry name" value="DUF58 DOMAIN-CONTAINING PROTEIN"/>
    <property type="match status" value="1"/>
</dbReference>
<reference evidence="2 3" key="1">
    <citation type="submission" date="2021-03" db="EMBL/GenBank/DDBJ databases">
        <authorList>
            <person name="Gilmore M.S."/>
            <person name="Schwartzman J."/>
            <person name="Van Tyne D."/>
            <person name="Martin M."/>
            <person name="Earl A.M."/>
            <person name="Manson A.L."/>
            <person name="Straub T."/>
            <person name="Salamzade R."/>
            <person name="Saavedra J."/>
            <person name="Lebreton F."/>
            <person name="Prichula J."/>
            <person name="Schaufler K."/>
            <person name="Gaca A."/>
            <person name="Sgardioli B."/>
            <person name="Wagenaar J."/>
            <person name="Strong T."/>
        </authorList>
    </citation>
    <scope>NUCLEOTIDE SEQUENCE [LARGE SCALE GENOMIC DNA]</scope>
    <source>
        <strain evidence="2 3">DIV2402</strain>
    </source>
</reference>
<dbReference type="EMBL" id="CP147251">
    <property type="protein sequence ID" value="WYJ77606.1"/>
    <property type="molecule type" value="Genomic_DNA"/>
</dbReference>
<name>A0ABZ2SR37_9ENTE</name>
<evidence type="ECO:0008006" key="4">
    <source>
        <dbReference type="Google" id="ProtNLM"/>
    </source>
</evidence>
<sequence length="337" mass="39809">MKQIKNWGNALMLSLAYFFIVIYALIFTNETGWTLLLFASLLILIELISILGSLRRLQLTTSEQLMIHLGEQAELTLEITKRRQYPLILFQTEISSVFFKQSIFFYFFNTQKNVQVSWSPEQRGYYQKLPVQVISRDFFGWFQKKKTLELNMTSFVLPEFSNSAETAISYFQQILQRSSYGEPSFTVKNYRPYRAGDALKQIDWKASSRQQELIYREYQQFQTSEWIFIFYGQDSFYFEEMLSVFYSLQRQFPQIPAVLLGKKSDAFAENDLRQYALIQPLKASQSLPDFHQKRIFLFTPKYSEDLEQQIASLQQDNQVTVYTYKELMKTLGIEVAL</sequence>
<proteinExistence type="predicted"/>
<feature type="transmembrane region" description="Helical" evidence="1">
    <location>
        <begin position="33"/>
        <end position="54"/>
    </location>
</feature>
<dbReference type="Proteomes" id="UP000664701">
    <property type="component" value="Chromosome"/>
</dbReference>
<keyword evidence="1" id="KW-0812">Transmembrane</keyword>
<gene>
    <name evidence="2" type="ORF">DOK78_002244</name>
</gene>
<accession>A0ABZ2SR37</accession>
<dbReference type="RefSeq" id="WP_207940280.1">
    <property type="nucleotide sequence ID" value="NZ_CP147251.1"/>
</dbReference>
<keyword evidence="1" id="KW-0472">Membrane</keyword>
<evidence type="ECO:0000313" key="2">
    <source>
        <dbReference type="EMBL" id="WYJ77606.1"/>
    </source>
</evidence>
<keyword evidence="3" id="KW-1185">Reference proteome</keyword>
<organism evidence="2 3">
    <name type="scientific">Candidatus Enterococcus lowellii</name>
    <dbReference type="NCBI Taxonomy" id="2230877"/>
    <lineage>
        <taxon>Bacteria</taxon>
        <taxon>Bacillati</taxon>
        <taxon>Bacillota</taxon>
        <taxon>Bacilli</taxon>
        <taxon>Lactobacillales</taxon>
        <taxon>Enterococcaceae</taxon>
        <taxon>Enterococcus</taxon>
    </lineage>
</organism>
<evidence type="ECO:0000313" key="3">
    <source>
        <dbReference type="Proteomes" id="UP000664701"/>
    </source>
</evidence>
<dbReference type="PANTHER" id="PTHR34351">
    <property type="entry name" value="SLR1927 PROTEIN-RELATED"/>
    <property type="match status" value="1"/>
</dbReference>
<reference evidence="2 3" key="2">
    <citation type="submission" date="2024-03" db="EMBL/GenBank/DDBJ databases">
        <title>The Genome Sequence of Enterococcus sp. DIV2402.</title>
        <authorList>
            <consortium name="The Broad Institute Genomics Platform"/>
            <consortium name="The Broad Institute Microbial Omics Core"/>
            <consortium name="The Broad Institute Genomic Center for Infectious Diseases"/>
            <person name="Earl A."/>
            <person name="Manson A."/>
            <person name="Gilmore M."/>
            <person name="Schwartman J."/>
            <person name="Shea T."/>
            <person name="Abouelleil A."/>
            <person name="Cao P."/>
            <person name="Chapman S."/>
            <person name="Cusick C."/>
            <person name="Young S."/>
            <person name="Neafsey D."/>
            <person name="Nusbaum C."/>
            <person name="Birren B."/>
        </authorList>
    </citation>
    <scope>NUCLEOTIDE SEQUENCE [LARGE SCALE GENOMIC DNA]</scope>
    <source>
        <strain evidence="2 3">DIV2402</strain>
    </source>
</reference>
<protein>
    <recommendedName>
        <fullName evidence="4">DUF58 domain-containing protein</fullName>
    </recommendedName>
</protein>
<keyword evidence="1" id="KW-1133">Transmembrane helix</keyword>
<evidence type="ECO:0000256" key="1">
    <source>
        <dbReference type="SAM" id="Phobius"/>
    </source>
</evidence>